<dbReference type="EMBL" id="JXKD01000011">
    <property type="protein sequence ID" value="OJG09953.1"/>
    <property type="molecule type" value="Genomic_DNA"/>
</dbReference>
<comment type="similarity">
    <text evidence="2 8">Belongs to the dihydrofolate reductase family.</text>
</comment>
<comment type="catalytic activity">
    <reaction evidence="8">
        <text>(6S)-5,6,7,8-tetrahydrofolate + NADP(+) = 7,8-dihydrofolate + NADPH + H(+)</text>
        <dbReference type="Rhea" id="RHEA:15009"/>
        <dbReference type="ChEBI" id="CHEBI:15378"/>
        <dbReference type="ChEBI" id="CHEBI:57451"/>
        <dbReference type="ChEBI" id="CHEBI:57453"/>
        <dbReference type="ChEBI" id="CHEBI:57783"/>
        <dbReference type="ChEBI" id="CHEBI:58349"/>
        <dbReference type="EC" id="1.5.1.3"/>
    </reaction>
</comment>
<dbReference type="InterPro" id="IPR024072">
    <property type="entry name" value="DHFR-like_dom_sf"/>
</dbReference>
<dbReference type="Gene3D" id="3.40.430.10">
    <property type="entry name" value="Dihydrofolate Reductase, subunit A"/>
    <property type="match status" value="1"/>
</dbReference>
<dbReference type="PANTHER" id="PTHR48069">
    <property type="entry name" value="DIHYDROFOLATE REDUCTASE"/>
    <property type="match status" value="1"/>
</dbReference>
<proteinExistence type="inferred from homology"/>
<dbReference type="GO" id="GO:0004146">
    <property type="term" value="F:dihydrofolate reductase activity"/>
    <property type="evidence" value="ECO:0007669"/>
    <property type="project" value="UniProtKB-EC"/>
</dbReference>
<dbReference type="InterPro" id="IPR001796">
    <property type="entry name" value="DHFR_dom"/>
</dbReference>
<evidence type="ECO:0000256" key="8">
    <source>
        <dbReference type="PIRNR" id="PIRNR000194"/>
    </source>
</evidence>
<reference evidence="10 11" key="1">
    <citation type="submission" date="2014-12" db="EMBL/GenBank/DDBJ databases">
        <title>Draft genome sequences of 29 type strains of Enterococci.</title>
        <authorList>
            <person name="Zhong Z."/>
            <person name="Sun Z."/>
            <person name="Liu W."/>
            <person name="Zhang W."/>
            <person name="Zhang H."/>
        </authorList>
    </citation>
    <scope>NUCLEOTIDE SEQUENCE [LARGE SCALE GENOMIC DNA]</scope>
    <source>
        <strain evidence="10 11">DSM 17690</strain>
    </source>
</reference>
<feature type="domain" description="DHFR" evidence="9">
    <location>
        <begin position="1"/>
        <end position="161"/>
    </location>
</feature>
<evidence type="ECO:0000256" key="6">
    <source>
        <dbReference type="ARBA" id="ARBA00023002"/>
    </source>
</evidence>
<dbReference type="OrthoDB" id="9804315at2"/>
<comment type="function">
    <text evidence="7 8">Key enzyme in folate metabolism. Catalyzes an essential reaction for de novo glycine and purine synthesis, and for DNA precursor synthesis.</text>
</comment>
<gene>
    <name evidence="10" type="ORF">RU93_GL000403</name>
</gene>
<dbReference type="STRING" id="328396.RU93_GL000403"/>
<keyword evidence="4 8" id="KW-0554">One-carbon metabolism</keyword>
<dbReference type="AlphaFoldDB" id="A0A1L8QR03"/>
<dbReference type="SUPFAM" id="SSF53597">
    <property type="entry name" value="Dihydrofolate reductase-like"/>
    <property type="match status" value="1"/>
</dbReference>
<comment type="caution">
    <text evidence="10">The sequence shown here is derived from an EMBL/GenBank/DDBJ whole genome shotgun (WGS) entry which is preliminary data.</text>
</comment>
<dbReference type="GO" id="GO:0070401">
    <property type="term" value="F:NADP+ binding"/>
    <property type="evidence" value="ECO:0007669"/>
    <property type="project" value="UniProtKB-ARBA"/>
</dbReference>
<accession>A0A1L8QR03</accession>
<dbReference type="PROSITE" id="PS51330">
    <property type="entry name" value="DHFR_2"/>
    <property type="match status" value="1"/>
</dbReference>
<dbReference type="GO" id="GO:0046654">
    <property type="term" value="P:tetrahydrofolate biosynthetic process"/>
    <property type="evidence" value="ECO:0007669"/>
    <property type="project" value="UniProtKB-UniPathway"/>
</dbReference>
<evidence type="ECO:0000313" key="11">
    <source>
        <dbReference type="Proteomes" id="UP000182149"/>
    </source>
</evidence>
<dbReference type="Proteomes" id="UP000182149">
    <property type="component" value="Unassembled WGS sequence"/>
</dbReference>
<dbReference type="PIRSF" id="PIRSF000194">
    <property type="entry name" value="DHFR"/>
    <property type="match status" value="1"/>
</dbReference>
<dbReference type="UniPathway" id="UPA00077">
    <property type="reaction ID" value="UER00158"/>
</dbReference>
<dbReference type="GO" id="GO:0005829">
    <property type="term" value="C:cytosol"/>
    <property type="evidence" value="ECO:0007669"/>
    <property type="project" value="TreeGrafter"/>
</dbReference>
<keyword evidence="11" id="KW-1185">Reference proteome</keyword>
<dbReference type="InterPro" id="IPR012259">
    <property type="entry name" value="DHFR"/>
</dbReference>
<evidence type="ECO:0000256" key="3">
    <source>
        <dbReference type="ARBA" id="ARBA00012856"/>
    </source>
</evidence>
<evidence type="ECO:0000256" key="2">
    <source>
        <dbReference type="ARBA" id="ARBA00009539"/>
    </source>
</evidence>
<dbReference type="PANTHER" id="PTHR48069:SF3">
    <property type="entry name" value="DIHYDROFOLATE REDUCTASE"/>
    <property type="match status" value="1"/>
</dbReference>
<sequence length="162" mass="18720">MLAALWAEDLQGIIGKDQTLPWHLPNDLKYFKEMTIGKTIVMGRTTFEGMGSRPLPNRQTIVLTRNPDYQAEGVTVMHSVDDVLAYAKTKEEPTMIIGGAVVFQDFLPYYDLLYRTVIEEKFSGDTYFPSLEWQDWELVSSIPGVTDEQNVYSHRFETYRRK</sequence>
<dbReference type="GO" id="GO:0046452">
    <property type="term" value="P:dihydrofolate metabolic process"/>
    <property type="evidence" value="ECO:0007669"/>
    <property type="project" value="TreeGrafter"/>
</dbReference>
<organism evidence="10 11">
    <name type="scientific">Enterococcus aquimarinus</name>
    <dbReference type="NCBI Taxonomy" id="328396"/>
    <lineage>
        <taxon>Bacteria</taxon>
        <taxon>Bacillati</taxon>
        <taxon>Bacillota</taxon>
        <taxon>Bacilli</taxon>
        <taxon>Lactobacillales</taxon>
        <taxon>Enterococcaceae</taxon>
        <taxon>Enterococcus</taxon>
    </lineage>
</organism>
<dbReference type="EC" id="1.5.1.3" evidence="3 8"/>
<dbReference type="GO" id="GO:0046655">
    <property type="term" value="P:folic acid metabolic process"/>
    <property type="evidence" value="ECO:0007669"/>
    <property type="project" value="TreeGrafter"/>
</dbReference>
<name>A0A1L8QR03_9ENTE</name>
<dbReference type="RefSeq" id="WP_071875118.1">
    <property type="nucleotide sequence ID" value="NZ_JBHSHF010000013.1"/>
</dbReference>
<protein>
    <recommendedName>
        <fullName evidence="3 8">Dihydrofolate reductase</fullName>
        <ecNumber evidence="3 8">1.5.1.3</ecNumber>
    </recommendedName>
</protein>
<dbReference type="FunFam" id="3.40.430.10:FF:000001">
    <property type="entry name" value="Dihydrofolate reductase"/>
    <property type="match status" value="1"/>
</dbReference>
<evidence type="ECO:0000256" key="7">
    <source>
        <dbReference type="ARBA" id="ARBA00025067"/>
    </source>
</evidence>
<evidence type="ECO:0000256" key="1">
    <source>
        <dbReference type="ARBA" id="ARBA00004903"/>
    </source>
</evidence>
<keyword evidence="6 8" id="KW-0560">Oxidoreductase</keyword>
<evidence type="ECO:0000256" key="5">
    <source>
        <dbReference type="ARBA" id="ARBA00022857"/>
    </source>
</evidence>
<dbReference type="CDD" id="cd00209">
    <property type="entry name" value="DHFR"/>
    <property type="match status" value="1"/>
</dbReference>
<comment type="pathway">
    <text evidence="1 8">Cofactor biosynthesis; tetrahydrofolate biosynthesis; 5,6,7,8-tetrahydrofolate from 7,8-dihydrofolate: step 1/1.</text>
</comment>
<dbReference type="PRINTS" id="PR00070">
    <property type="entry name" value="DHFR"/>
</dbReference>
<evidence type="ECO:0000256" key="4">
    <source>
        <dbReference type="ARBA" id="ARBA00022563"/>
    </source>
</evidence>
<evidence type="ECO:0000259" key="9">
    <source>
        <dbReference type="PROSITE" id="PS51330"/>
    </source>
</evidence>
<dbReference type="GO" id="GO:0006730">
    <property type="term" value="P:one-carbon metabolic process"/>
    <property type="evidence" value="ECO:0007669"/>
    <property type="project" value="UniProtKB-KW"/>
</dbReference>
<keyword evidence="5 8" id="KW-0521">NADP</keyword>
<evidence type="ECO:0000313" key="10">
    <source>
        <dbReference type="EMBL" id="OJG09953.1"/>
    </source>
</evidence>
<dbReference type="Pfam" id="PF00186">
    <property type="entry name" value="DHFR_1"/>
    <property type="match status" value="1"/>
</dbReference>